<reference evidence="1 2" key="1">
    <citation type="journal article" date="2005" name="Nucleic Acids Res.">
        <title>The genome sequence of Xanthomonas oryzae pathovar oryzae KACC10331, the bacterial blight pathogen of rice.</title>
        <authorList>
            <person name="Lee B.M."/>
            <person name="Park Y.J."/>
            <person name="Park D.S."/>
            <person name="Kang H.W."/>
            <person name="Kim J.G."/>
            <person name="Song E.S."/>
            <person name="Park I.C."/>
            <person name="Yoon U.H."/>
            <person name="Hahn J.H."/>
            <person name="Koo B.S."/>
            <person name="Lee G.B."/>
            <person name="Kim H."/>
            <person name="Park H.S."/>
            <person name="Yoon K.O."/>
            <person name="Kim J.H."/>
            <person name="Jung C.H."/>
            <person name="Koh N.H."/>
            <person name="Seo J.S."/>
            <person name="Go S.J."/>
        </authorList>
    </citation>
    <scope>NUCLEOTIDE SEQUENCE [LARGE SCALE GENOMIC DNA]</scope>
    <source>
        <strain evidence="2">KACC10331 / KXO85</strain>
    </source>
</reference>
<protein>
    <submittedName>
        <fullName evidence="1">Uncharacterized conserved protein</fullName>
    </submittedName>
</protein>
<evidence type="ECO:0000313" key="1">
    <source>
        <dbReference type="EMBL" id="AAW77869.1"/>
    </source>
</evidence>
<dbReference type="EMBL" id="AE013598">
    <property type="protein sequence ID" value="AAW77869.1"/>
    <property type="molecule type" value="Genomic_DNA"/>
</dbReference>
<proteinExistence type="predicted"/>
<dbReference type="STRING" id="291331.XOO4615"/>
<dbReference type="KEGG" id="xoo:XOO4615"/>
<dbReference type="InterPro" id="IPR008727">
    <property type="entry name" value="PAAR_motif"/>
</dbReference>
<keyword evidence="2" id="KW-1185">Reference proteome</keyword>
<name>Q5GTV4_XANOR</name>
<accession>Q5GTV4</accession>
<evidence type="ECO:0000313" key="2">
    <source>
        <dbReference type="Proteomes" id="UP000006735"/>
    </source>
</evidence>
<sequence length="147" mass="15363">MQHGDRQRSDVMRRMWIVVGDPTSGGGQVITGSRETDVDGLPVARVGDRATCRKHKGIFAIVDGDPTIIIEGQPVALDGAHLACGCTISTQRQSRNYVELGAGTDSQSLAPLASESPGIAMPLDKPPVCLECLLSGAGEGAPLLSRT</sequence>
<organism evidence="1 2">
    <name type="scientific">Xanthomonas oryzae pv. oryzae (strain KACC10331 / KXO85)</name>
    <dbReference type="NCBI Taxonomy" id="291331"/>
    <lineage>
        <taxon>Bacteria</taxon>
        <taxon>Pseudomonadati</taxon>
        <taxon>Pseudomonadota</taxon>
        <taxon>Gammaproteobacteria</taxon>
        <taxon>Lysobacterales</taxon>
        <taxon>Lysobacteraceae</taxon>
        <taxon>Xanthomonas</taxon>
    </lineage>
</organism>
<dbReference type="Gene3D" id="2.60.200.60">
    <property type="match status" value="1"/>
</dbReference>
<gene>
    <name evidence="1" type="ordered locus">XOO4615</name>
</gene>
<dbReference type="Proteomes" id="UP000006735">
    <property type="component" value="Chromosome"/>
</dbReference>
<dbReference type="AlphaFoldDB" id="Q5GTV4"/>
<dbReference type="HOGENOM" id="CLU_1884003_0_0_6"/>
<dbReference type="CDD" id="cd14744">
    <property type="entry name" value="PAAR_CT_2"/>
    <property type="match status" value="1"/>
</dbReference>
<dbReference type="Pfam" id="PF05488">
    <property type="entry name" value="PAAR_motif"/>
    <property type="match status" value="1"/>
</dbReference>